<accession>A0ABR2E9E1</accession>
<dbReference type="EMBL" id="JBBPBM010000017">
    <property type="protein sequence ID" value="KAK8556177.1"/>
    <property type="molecule type" value="Genomic_DNA"/>
</dbReference>
<gene>
    <name evidence="1" type="ORF">V6N12_002590</name>
</gene>
<name>A0ABR2E9E1_9ROSI</name>
<keyword evidence="2" id="KW-1185">Reference proteome</keyword>
<dbReference type="Proteomes" id="UP001472677">
    <property type="component" value="Unassembled WGS sequence"/>
</dbReference>
<protein>
    <submittedName>
        <fullName evidence="1">Uncharacterized protein</fullName>
    </submittedName>
</protein>
<evidence type="ECO:0000313" key="1">
    <source>
        <dbReference type="EMBL" id="KAK8556177.1"/>
    </source>
</evidence>
<proteinExistence type="predicted"/>
<sequence>MLRFYLCKGFNNLLEQDDKGDVSSETTGPTPAEVSAGTQISAERLALGLYTSSAGALKLEYNINSRSLNKSNFIKAELLSAETCTPREYSDSIVIPVEIPFLPRPRISADIRFSADMSFLLLSRSFQSELLQYNFLHLDPAAFGFCQG</sequence>
<evidence type="ECO:0000313" key="2">
    <source>
        <dbReference type="Proteomes" id="UP001472677"/>
    </source>
</evidence>
<reference evidence="1 2" key="1">
    <citation type="journal article" date="2024" name="G3 (Bethesda)">
        <title>Genome assembly of Hibiscus sabdariffa L. provides insights into metabolisms of medicinal natural products.</title>
        <authorList>
            <person name="Kim T."/>
        </authorList>
    </citation>
    <scope>NUCLEOTIDE SEQUENCE [LARGE SCALE GENOMIC DNA]</scope>
    <source>
        <strain evidence="1">TK-2024</strain>
        <tissue evidence="1">Old leaves</tissue>
    </source>
</reference>
<organism evidence="1 2">
    <name type="scientific">Hibiscus sabdariffa</name>
    <name type="common">roselle</name>
    <dbReference type="NCBI Taxonomy" id="183260"/>
    <lineage>
        <taxon>Eukaryota</taxon>
        <taxon>Viridiplantae</taxon>
        <taxon>Streptophyta</taxon>
        <taxon>Embryophyta</taxon>
        <taxon>Tracheophyta</taxon>
        <taxon>Spermatophyta</taxon>
        <taxon>Magnoliopsida</taxon>
        <taxon>eudicotyledons</taxon>
        <taxon>Gunneridae</taxon>
        <taxon>Pentapetalae</taxon>
        <taxon>rosids</taxon>
        <taxon>malvids</taxon>
        <taxon>Malvales</taxon>
        <taxon>Malvaceae</taxon>
        <taxon>Malvoideae</taxon>
        <taxon>Hibiscus</taxon>
    </lineage>
</organism>
<comment type="caution">
    <text evidence="1">The sequence shown here is derived from an EMBL/GenBank/DDBJ whole genome shotgun (WGS) entry which is preliminary data.</text>
</comment>